<feature type="domain" description="RNase III" evidence="3">
    <location>
        <begin position="458"/>
        <end position="654"/>
    </location>
</feature>
<evidence type="ECO:0000313" key="4">
    <source>
        <dbReference type="EMBL" id="TMW62884.1"/>
    </source>
</evidence>
<gene>
    <name evidence="4" type="ORF">Poli38472_005502</name>
</gene>
<feature type="compositionally biased region" description="Low complexity" evidence="2">
    <location>
        <begin position="79"/>
        <end position="99"/>
    </location>
</feature>
<dbReference type="Proteomes" id="UP000794436">
    <property type="component" value="Unassembled WGS sequence"/>
</dbReference>
<comment type="caution">
    <text evidence="4">The sequence shown here is derived from an EMBL/GenBank/DDBJ whole genome shotgun (WGS) entry which is preliminary data.</text>
</comment>
<dbReference type="SMART" id="SM00535">
    <property type="entry name" value="RIBOc"/>
    <property type="match status" value="2"/>
</dbReference>
<sequence length="949" mass="106691">MSTHDDDDGMEHASFLRASTATEYTTTSTESVDLDQANEPPPSAGNPVVPPENGVQNKAKDAPESHEDDEGDDEDERPATAPRARAAPLPSPFASGRARPAPPPQPPAHAQQVGYAPQQVTVEETLRVSEQCKARKCYRVRWEAEMNPRCREKTSLNVENKLYLFDGFYILCHDEVSVDVPQFEYTRGGVMCRIQLVREDLPRSLLPQDPNGQSTTTPEGCNTLFLLQRYLFQQLLGIQTPHLFQTIFADPTRATGDPGDICSDFHLIPRFISLAEQTLINREDLFASNRIGFAVGKLLPLSHVLGCLDANTKYSVRYYLDQFGAQPLIDTAIGTRINGVPCVFRVDRLLYEPEPDQPADQPNPEGPSPTKRAQTRQVLRVQHCGEGASQYDGAKGQKRLRKWQEQGGAIVQVSPRVDPYHEDLIPEECNLTGLRTDVFEVGSAMPVVLKYIRNYKLLASFESEMGLRFKDKALLRQAFTHGSYVDAGMQNVNTVEATNSRVRLGHVFENTNMLKRSRSAFLDDGITSATSQTAMDPEMKRISDQHLTEDFKPEFHSKYLCPYERLEFLGDAVLSFLVASSAFLKHPTAEEGQLHEIRKEAACNSTLGRIARAANFDMLILTAFDMARLNEDVKTKIAADCFEALLGAVFLDQGLEACRALLVNLLSRHDPELLSQYILTTEEVLEKAAAYVLIDRDSLQQSHHATELRQLHRKFSSKTNVTIRHTHLWVQCMTHNSFKAPQIDADEFIGHDPNYERIEFLGDAVLQLLSSAFLVDTFPNHQEHLLTQARSSLVKNTRLAVVARKAGYEDFIRLGKEARKTDLYMDDIFADVFEATLGAVFLENARDLSNVKSILERALFPLIKEAILRREWMSPTKIFQHHITQWSRQSNRPIECVFRKVPSVNTDQHCVALYVNNFRVARASGRTISAAKDAACRRALMLYGLKLSS</sequence>
<feature type="compositionally biased region" description="Pro residues" evidence="2">
    <location>
        <begin position="39"/>
        <end position="50"/>
    </location>
</feature>
<organism evidence="4 5">
    <name type="scientific">Pythium oligandrum</name>
    <name type="common">Mycoparasitic fungus</name>
    <dbReference type="NCBI Taxonomy" id="41045"/>
    <lineage>
        <taxon>Eukaryota</taxon>
        <taxon>Sar</taxon>
        <taxon>Stramenopiles</taxon>
        <taxon>Oomycota</taxon>
        <taxon>Peronosporomycetes</taxon>
        <taxon>Pythiales</taxon>
        <taxon>Pythiaceae</taxon>
        <taxon>Pythium</taxon>
    </lineage>
</organism>
<feature type="compositionally biased region" description="Low complexity" evidence="2">
    <location>
        <begin position="18"/>
        <end position="31"/>
    </location>
</feature>
<keyword evidence="1" id="KW-0378">Hydrolase</keyword>
<keyword evidence="5" id="KW-1185">Reference proteome</keyword>
<dbReference type="OrthoDB" id="67027at2759"/>
<feature type="region of interest" description="Disordered" evidence="2">
    <location>
        <begin position="1"/>
        <end position="115"/>
    </location>
</feature>
<dbReference type="Pfam" id="PF14622">
    <property type="entry name" value="Ribonucleas_3_3"/>
    <property type="match status" value="1"/>
</dbReference>
<dbReference type="InterPro" id="IPR036389">
    <property type="entry name" value="RNase_III_sf"/>
</dbReference>
<name>A0A8K1CH07_PYTOL</name>
<evidence type="ECO:0000259" key="3">
    <source>
        <dbReference type="PROSITE" id="PS50142"/>
    </source>
</evidence>
<dbReference type="PANTHER" id="PTHR14950">
    <property type="entry name" value="DICER-RELATED"/>
    <property type="match status" value="1"/>
</dbReference>
<dbReference type="PANTHER" id="PTHR14950:SF37">
    <property type="entry name" value="ENDORIBONUCLEASE DICER"/>
    <property type="match status" value="1"/>
</dbReference>
<dbReference type="SUPFAM" id="SSF69065">
    <property type="entry name" value="RNase III domain-like"/>
    <property type="match status" value="2"/>
</dbReference>
<dbReference type="GO" id="GO:0006396">
    <property type="term" value="P:RNA processing"/>
    <property type="evidence" value="ECO:0007669"/>
    <property type="project" value="InterPro"/>
</dbReference>
<dbReference type="Gene3D" id="1.10.1520.10">
    <property type="entry name" value="Ribonuclease III domain"/>
    <property type="match status" value="2"/>
</dbReference>
<feature type="region of interest" description="Disordered" evidence="2">
    <location>
        <begin position="353"/>
        <end position="375"/>
    </location>
</feature>
<dbReference type="AlphaFoldDB" id="A0A8K1CH07"/>
<reference evidence="4" key="1">
    <citation type="submission" date="2019-03" db="EMBL/GenBank/DDBJ databases">
        <title>Long read genome sequence of the mycoparasitic Pythium oligandrum ATCC 38472 isolated from sugarbeet rhizosphere.</title>
        <authorList>
            <person name="Gaulin E."/>
        </authorList>
    </citation>
    <scope>NUCLEOTIDE SEQUENCE</scope>
    <source>
        <strain evidence="4">ATCC 38472_TT</strain>
    </source>
</reference>
<evidence type="ECO:0000256" key="1">
    <source>
        <dbReference type="ARBA" id="ARBA00022801"/>
    </source>
</evidence>
<feature type="compositionally biased region" description="Acidic residues" evidence="2">
    <location>
        <begin position="66"/>
        <end position="76"/>
    </location>
</feature>
<dbReference type="InterPro" id="IPR000999">
    <property type="entry name" value="RNase_III_dom"/>
</dbReference>
<dbReference type="GO" id="GO:0004525">
    <property type="term" value="F:ribonuclease III activity"/>
    <property type="evidence" value="ECO:0007669"/>
    <property type="project" value="InterPro"/>
</dbReference>
<dbReference type="PROSITE" id="PS00517">
    <property type="entry name" value="RNASE_3_1"/>
    <property type="match status" value="1"/>
</dbReference>
<dbReference type="CDD" id="cd00593">
    <property type="entry name" value="RIBOc"/>
    <property type="match status" value="2"/>
</dbReference>
<feature type="domain" description="RNase III" evidence="3">
    <location>
        <begin position="708"/>
        <end position="845"/>
    </location>
</feature>
<evidence type="ECO:0000313" key="5">
    <source>
        <dbReference type="Proteomes" id="UP000794436"/>
    </source>
</evidence>
<dbReference type="Pfam" id="PF00636">
    <property type="entry name" value="Ribonuclease_3"/>
    <property type="match status" value="1"/>
</dbReference>
<proteinExistence type="predicted"/>
<evidence type="ECO:0000256" key="2">
    <source>
        <dbReference type="SAM" id="MobiDB-lite"/>
    </source>
</evidence>
<dbReference type="PROSITE" id="PS50142">
    <property type="entry name" value="RNASE_3_2"/>
    <property type="match status" value="2"/>
</dbReference>
<accession>A0A8K1CH07</accession>
<dbReference type="EMBL" id="SPLM01000073">
    <property type="protein sequence ID" value="TMW62884.1"/>
    <property type="molecule type" value="Genomic_DNA"/>
</dbReference>
<protein>
    <recommendedName>
        <fullName evidence="3">RNase III domain-containing protein</fullName>
    </recommendedName>
</protein>